<feature type="transmembrane region" description="Helical" evidence="7">
    <location>
        <begin position="173"/>
        <end position="191"/>
    </location>
</feature>
<keyword evidence="4 7" id="KW-0812">Transmembrane</keyword>
<dbReference type="InterPro" id="IPR005115">
    <property type="entry name" value="Gly_transporter"/>
</dbReference>
<evidence type="ECO:0000256" key="6">
    <source>
        <dbReference type="ARBA" id="ARBA00023136"/>
    </source>
</evidence>
<dbReference type="Pfam" id="PF03458">
    <property type="entry name" value="Gly_transporter"/>
    <property type="match status" value="2"/>
</dbReference>
<evidence type="ECO:0000256" key="2">
    <source>
        <dbReference type="ARBA" id="ARBA00008193"/>
    </source>
</evidence>
<evidence type="ECO:0000256" key="4">
    <source>
        <dbReference type="ARBA" id="ARBA00022692"/>
    </source>
</evidence>
<dbReference type="PATRIC" id="fig|1172194.4.peg.1708"/>
<comment type="subcellular location">
    <subcellularLocation>
        <location evidence="1">Cell membrane</location>
        <topology evidence="1">Multi-pass membrane protein</topology>
    </subcellularLocation>
</comment>
<organism evidence="9 10">
    <name type="scientific">Hydrocarboniphaga effusa AP103</name>
    <dbReference type="NCBI Taxonomy" id="1172194"/>
    <lineage>
        <taxon>Bacteria</taxon>
        <taxon>Pseudomonadati</taxon>
        <taxon>Pseudomonadota</taxon>
        <taxon>Gammaproteobacteria</taxon>
        <taxon>Nevskiales</taxon>
        <taxon>Nevskiaceae</taxon>
        <taxon>Hydrocarboniphaga</taxon>
    </lineage>
</organism>
<evidence type="ECO:0000256" key="5">
    <source>
        <dbReference type="ARBA" id="ARBA00022989"/>
    </source>
</evidence>
<comment type="caution">
    <text evidence="9">The sequence shown here is derived from an EMBL/GenBank/DDBJ whole genome shotgun (WGS) entry which is preliminary data.</text>
</comment>
<evidence type="ECO:0000313" key="9">
    <source>
        <dbReference type="EMBL" id="EIT71630.1"/>
    </source>
</evidence>
<evidence type="ECO:0000313" key="10">
    <source>
        <dbReference type="Proteomes" id="UP000003704"/>
    </source>
</evidence>
<dbReference type="AlphaFoldDB" id="I8TCH0"/>
<dbReference type="PANTHER" id="PTHR30506:SF3">
    <property type="entry name" value="UPF0126 INNER MEMBRANE PROTEIN YADS-RELATED"/>
    <property type="match status" value="1"/>
</dbReference>
<dbReference type="EMBL" id="AKGD01000001">
    <property type="protein sequence ID" value="EIT71630.1"/>
    <property type="molecule type" value="Genomic_DNA"/>
</dbReference>
<dbReference type="PANTHER" id="PTHR30506">
    <property type="entry name" value="INNER MEMBRANE PROTEIN"/>
    <property type="match status" value="1"/>
</dbReference>
<accession>I8TCH0</accession>
<feature type="domain" description="Glycine transporter" evidence="8">
    <location>
        <begin position="6"/>
        <end position="78"/>
    </location>
</feature>
<comment type="similarity">
    <text evidence="2">Belongs to the UPF0126 family.</text>
</comment>
<dbReference type="GO" id="GO:0005886">
    <property type="term" value="C:plasma membrane"/>
    <property type="evidence" value="ECO:0007669"/>
    <property type="project" value="UniProtKB-SubCell"/>
</dbReference>
<protein>
    <recommendedName>
        <fullName evidence="8">Glycine transporter domain-containing protein</fullName>
    </recommendedName>
</protein>
<keyword evidence="3" id="KW-1003">Cell membrane</keyword>
<keyword evidence="5 7" id="KW-1133">Transmembrane helix</keyword>
<dbReference type="STRING" id="1172194.WQQ_17670"/>
<reference evidence="9 10" key="1">
    <citation type="journal article" date="2012" name="J. Bacteriol.">
        <title>Genome Sequence of n-Alkane-Degrading Hydrocarboniphaga effusa Strain AP103T (ATCC BAA-332T).</title>
        <authorList>
            <person name="Chang H.K."/>
            <person name="Zylstra G.J."/>
            <person name="Chae J.C."/>
        </authorList>
    </citation>
    <scope>NUCLEOTIDE SEQUENCE [LARGE SCALE GENOMIC DNA]</scope>
    <source>
        <strain evidence="9 10">AP103</strain>
    </source>
</reference>
<feature type="transmembrane region" description="Helical" evidence="7">
    <location>
        <begin position="148"/>
        <end position="167"/>
    </location>
</feature>
<feature type="transmembrane region" description="Helical" evidence="7">
    <location>
        <begin position="6"/>
        <end position="23"/>
    </location>
</feature>
<evidence type="ECO:0000256" key="7">
    <source>
        <dbReference type="SAM" id="Phobius"/>
    </source>
</evidence>
<sequence>MILPHAFDYAGTAVFAVSAVLAAGRKQLDLLGAVIIALVTSTGGGTLRDLLLNRTPFWFTDTGYLVTILVVACTTVLVLRWRHPSERLLEIADAVGVALFSISGARIAEAAGLPGLIVVVLATITGTFGGLLRDVLCNEIPLLLRPGTIYGVVVIAGATLYVVLQSLGVSRDIAALAGMLLIASLRMVAIARNISLPALRIREPGRGDD</sequence>
<evidence type="ECO:0000259" key="8">
    <source>
        <dbReference type="Pfam" id="PF03458"/>
    </source>
</evidence>
<feature type="domain" description="Glycine transporter" evidence="8">
    <location>
        <begin position="91"/>
        <end position="165"/>
    </location>
</feature>
<name>I8TCH0_9GAMM</name>
<evidence type="ECO:0000256" key="3">
    <source>
        <dbReference type="ARBA" id="ARBA00022475"/>
    </source>
</evidence>
<keyword evidence="6 7" id="KW-0472">Membrane</keyword>
<gene>
    <name evidence="9" type="ORF">WQQ_17670</name>
</gene>
<keyword evidence="10" id="KW-1185">Reference proteome</keyword>
<feature type="transmembrane region" description="Helical" evidence="7">
    <location>
        <begin position="30"/>
        <end position="51"/>
    </location>
</feature>
<feature type="transmembrane region" description="Helical" evidence="7">
    <location>
        <begin position="63"/>
        <end position="81"/>
    </location>
</feature>
<evidence type="ECO:0000256" key="1">
    <source>
        <dbReference type="ARBA" id="ARBA00004651"/>
    </source>
</evidence>
<feature type="transmembrane region" description="Helical" evidence="7">
    <location>
        <begin position="113"/>
        <end position="136"/>
    </location>
</feature>
<dbReference type="RefSeq" id="WP_007184716.1">
    <property type="nucleotide sequence ID" value="NZ_AKGD01000001.1"/>
</dbReference>
<dbReference type="Proteomes" id="UP000003704">
    <property type="component" value="Unassembled WGS sequence"/>
</dbReference>
<proteinExistence type="inferred from homology"/>